<accession>A0A916RSE3</accession>
<proteinExistence type="inferred from homology"/>
<dbReference type="InterPro" id="IPR004394">
    <property type="entry name" value="Iojap/RsfS/C7orf30"/>
</dbReference>
<dbReference type="Gene3D" id="3.30.460.10">
    <property type="entry name" value="Beta Polymerase, domain 2"/>
    <property type="match status" value="1"/>
</dbReference>
<name>A0A916RSE3_9BACI</name>
<dbReference type="Proteomes" id="UP000613512">
    <property type="component" value="Unassembled WGS sequence"/>
</dbReference>
<comment type="similarity">
    <text evidence="1 5">Belongs to the Iojap/RsfS family.</text>
</comment>
<sequence length="118" mass="13505">MNKMPLEILKLAAEACDDKRAEDIVALDLAQVSLVADYFLICHGTNERQVQSIARAVKDQMEEHNVSVKRLEGFEQARWVLVDLGDVVCHVFHKDERSYYNLERLWGDAQHVPLEVGN</sequence>
<organism evidence="6 7">
    <name type="scientific">Ornithinibacillus halotolerans</name>
    <dbReference type="NCBI Taxonomy" id="1274357"/>
    <lineage>
        <taxon>Bacteria</taxon>
        <taxon>Bacillati</taxon>
        <taxon>Bacillota</taxon>
        <taxon>Bacilli</taxon>
        <taxon>Bacillales</taxon>
        <taxon>Bacillaceae</taxon>
        <taxon>Ornithinibacillus</taxon>
    </lineage>
</organism>
<dbReference type="GO" id="GO:0017148">
    <property type="term" value="P:negative regulation of translation"/>
    <property type="evidence" value="ECO:0007669"/>
    <property type="project" value="UniProtKB-UniRule"/>
</dbReference>
<dbReference type="InterPro" id="IPR043519">
    <property type="entry name" value="NT_sf"/>
</dbReference>
<dbReference type="SUPFAM" id="SSF81301">
    <property type="entry name" value="Nucleotidyltransferase"/>
    <property type="match status" value="1"/>
</dbReference>
<dbReference type="PANTHER" id="PTHR21043:SF0">
    <property type="entry name" value="MITOCHONDRIAL ASSEMBLY OF RIBOSOMAL LARGE SUBUNIT PROTEIN 1"/>
    <property type="match status" value="1"/>
</dbReference>
<evidence type="ECO:0000256" key="5">
    <source>
        <dbReference type="HAMAP-Rule" id="MF_01477"/>
    </source>
</evidence>
<evidence type="ECO:0000256" key="3">
    <source>
        <dbReference type="ARBA" id="ARBA00022491"/>
    </source>
</evidence>
<evidence type="ECO:0000256" key="4">
    <source>
        <dbReference type="ARBA" id="ARBA00022845"/>
    </source>
</evidence>
<evidence type="ECO:0000256" key="2">
    <source>
        <dbReference type="ARBA" id="ARBA00022490"/>
    </source>
</evidence>
<dbReference type="FunFam" id="3.30.460.10:FF:000015">
    <property type="entry name" value="Ribosomal silencing factor RsfS"/>
    <property type="match status" value="1"/>
</dbReference>
<dbReference type="Pfam" id="PF02410">
    <property type="entry name" value="RsfS"/>
    <property type="match status" value="1"/>
</dbReference>
<dbReference type="NCBIfam" id="TIGR00090">
    <property type="entry name" value="rsfS_iojap_ybeB"/>
    <property type="match status" value="1"/>
</dbReference>
<keyword evidence="4 5" id="KW-0810">Translation regulation</keyword>
<dbReference type="GO" id="GO:0043023">
    <property type="term" value="F:ribosomal large subunit binding"/>
    <property type="evidence" value="ECO:0007669"/>
    <property type="project" value="TreeGrafter"/>
</dbReference>
<dbReference type="PANTHER" id="PTHR21043">
    <property type="entry name" value="IOJAP SUPERFAMILY ORTHOLOG"/>
    <property type="match status" value="1"/>
</dbReference>
<dbReference type="AlphaFoldDB" id="A0A916RSE3"/>
<reference evidence="6" key="1">
    <citation type="journal article" date="2014" name="Int. J. Syst. Evol. Microbiol.">
        <title>Complete genome sequence of Corynebacterium casei LMG S-19264T (=DSM 44701T), isolated from a smear-ripened cheese.</title>
        <authorList>
            <consortium name="US DOE Joint Genome Institute (JGI-PGF)"/>
            <person name="Walter F."/>
            <person name="Albersmeier A."/>
            <person name="Kalinowski J."/>
            <person name="Ruckert C."/>
        </authorList>
    </citation>
    <scope>NUCLEOTIDE SEQUENCE</scope>
    <source>
        <strain evidence="6">CGMCC 1.12408</strain>
    </source>
</reference>
<dbReference type="GO" id="GO:0042256">
    <property type="term" value="P:cytosolic ribosome assembly"/>
    <property type="evidence" value="ECO:0007669"/>
    <property type="project" value="UniProtKB-UniRule"/>
</dbReference>
<gene>
    <name evidence="5 6" type="primary">rsfS</name>
    <name evidence="6" type="ORF">GCM10008025_11080</name>
</gene>
<comment type="caution">
    <text evidence="6">The sequence shown here is derived from an EMBL/GenBank/DDBJ whole genome shotgun (WGS) entry which is preliminary data.</text>
</comment>
<comment type="function">
    <text evidence="5">Functions as a ribosomal silencing factor. Interacts with ribosomal protein uL14 (rplN), blocking formation of intersubunit bridge B8. Prevents association of the 30S and 50S ribosomal subunits and the formation of functional ribosomes, thus repressing translation.</text>
</comment>
<keyword evidence="2 5" id="KW-0963">Cytoplasm</keyword>
<evidence type="ECO:0000256" key="1">
    <source>
        <dbReference type="ARBA" id="ARBA00010574"/>
    </source>
</evidence>
<evidence type="ECO:0000313" key="7">
    <source>
        <dbReference type="Proteomes" id="UP000613512"/>
    </source>
</evidence>
<dbReference type="EMBL" id="BMEY01000004">
    <property type="protein sequence ID" value="GGA68878.1"/>
    <property type="molecule type" value="Genomic_DNA"/>
</dbReference>
<reference evidence="6" key="2">
    <citation type="submission" date="2020-09" db="EMBL/GenBank/DDBJ databases">
        <authorList>
            <person name="Sun Q."/>
            <person name="Zhou Y."/>
        </authorList>
    </citation>
    <scope>NUCLEOTIDE SEQUENCE</scope>
    <source>
        <strain evidence="6">CGMCC 1.12408</strain>
    </source>
</reference>
<comment type="subunit">
    <text evidence="5">Interacts with ribosomal protein uL14 (rplN).</text>
</comment>
<dbReference type="HAMAP" id="MF_01477">
    <property type="entry name" value="Iojap_RsfS"/>
    <property type="match status" value="1"/>
</dbReference>
<keyword evidence="3 5" id="KW-0678">Repressor</keyword>
<dbReference type="GO" id="GO:0005737">
    <property type="term" value="C:cytoplasm"/>
    <property type="evidence" value="ECO:0007669"/>
    <property type="project" value="UniProtKB-SubCell"/>
</dbReference>
<comment type="subcellular location">
    <subcellularLocation>
        <location evidence="5">Cytoplasm</location>
    </subcellularLocation>
</comment>
<protein>
    <recommendedName>
        <fullName evidence="5">Ribosomal silencing factor RsfS</fullName>
    </recommendedName>
</protein>
<keyword evidence="7" id="KW-1185">Reference proteome</keyword>
<evidence type="ECO:0000313" key="6">
    <source>
        <dbReference type="EMBL" id="GGA68878.1"/>
    </source>
</evidence>
<dbReference type="GO" id="GO:0090071">
    <property type="term" value="P:negative regulation of ribosome biogenesis"/>
    <property type="evidence" value="ECO:0007669"/>
    <property type="project" value="UniProtKB-UniRule"/>
</dbReference>